<evidence type="ECO:0000313" key="2">
    <source>
        <dbReference type="EMBL" id="KAL2084131.1"/>
    </source>
</evidence>
<feature type="region of interest" description="Disordered" evidence="1">
    <location>
        <begin position="72"/>
        <end position="152"/>
    </location>
</feature>
<feature type="compositionally biased region" description="Low complexity" evidence="1">
    <location>
        <begin position="73"/>
        <end position="93"/>
    </location>
</feature>
<name>A0ABD1JAB1_9TELE</name>
<organism evidence="2 3">
    <name type="scientific">Coilia grayii</name>
    <name type="common">Gray's grenadier anchovy</name>
    <dbReference type="NCBI Taxonomy" id="363190"/>
    <lineage>
        <taxon>Eukaryota</taxon>
        <taxon>Metazoa</taxon>
        <taxon>Chordata</taxon>
        <taxon>Craniata</taxon>
        <taxon>Vertebrata</taxon>
        <taxon>Euteleostomi</taxon>
        <taxon>Actinopterygii</taxon>
        <taxon>Neopterygii</taxon>
        <taxon>Teleostei</taxon>
        <taxon>Clupei</taxon>
        <taxon>Clupeiformes</taxon>
        <taxon>Clupeoidei</taxon>
        <taxon>Engraulidae</taxon>
        <taxon>Coilinae</taxon>
        <taxon>Coilia</taxon>
    </lineage>
</organism>
<comment type="caution">
    <text evidence="2">The sequence shown here is derived from an EMBL/GenBank/DDBJ whole genome shotgun (WGS) entry which is preliminary data.</text>
</comment>
<dbReference type="Proteomes" id="UP001591681">
    <property type="component" value="Unassembled WGS sequence"/>
</dbReference>
<evidence type="ECO:0000313" key="3">
    <source>
        <dbReference type="Proteomes" id="UP001591681"/>
    </source>
</evidence>
<dbReference type="AlphaFoldDB" id="A0ABD1JAB1"/>
<sequence>MSALFPEDGQGRLLESPVCVSVNGLFPEDARGRLLDASCCTPSSSFLHLDSDTHMAKAVQFVCDHDSRHDSIKTTASTRTPTPFPSPRSSVTSLEEAEATGESSVCDEALAENPGTSKGKDLPGLGLHQRVDDGHSEPVSTHQMEKSTSAASTQKRFTFMERFGRMSPVLPHGRPKLSLTQRPALGRRIQMMRDVLTDLFRSCPCSCSDQVVVAVTVVPSNSGEIRPAKARHSPERIQLAL</sequence>
<feature type="compositionally biased region" description="Polar residues" evidence="1">
    <location>
        <begin position="138"/>
        <end position="152"/>
    </location>
</feature>
<gene>
    <name evidence="2" type="ORF">ACEWY4_019649</name>
</gene>
<dbReference type="EMBL" id="JBHFQA010000017">
    <property type="protein sequence ID" value="KAL2084131.1"/>
    <property type="molecule type" value="Genomic_DNA"/>
</dbReference>
<accession>A0ABD1JAB1</accession>
<keyword evidence="3" id="KW-1185">Reference proteome</keyword>
<proteinExistence type="predicted"/>
<evidence type="ECO:0000256" key="1">
    <source>
        <dbReference type="SAM" id="MobiDB-lite"/>
    </source>
</evidence>
<reference evidence="2 3" key="1">
    <citation type="submission" date="2024-09" db="EMBL/GenBank/DDBJ databases">
        <title>A chromosome-level genome assembly of Gray's grenadier anchovy, Coilia grayii.</title>
        <authorList>
            <person name="Fu Z."/>
        </authorList>
    </citation>
    <scope>NUCLEOTIDE SEQUENCE [LARGE SCALE GENOMIC DNA]</scope>
    <source>
        <strain evidence="2">G4</strain>
        <tissue evidence="2">Muscle</tissue>
    </source>
</reference>
<protein>
    <submittedName>
        <fullName evidence="2">Uncharacterized protein</fullName>
    </submittedName>
</protein>